<dbReference type="InterPro" id="IPR056693">
    <property type="entry name" value="DUF7791"/>
</dbReference>
<dbReference type="PANTHER" id="PTHR10039:SF5">
    <property type="entry name" value="NACHT DOMAIN-CONTAINING PROTEIN"/>
    <property type="match status" value="1"/>
</dbReference>
<evidence type="ECO:0000259" key="2">
    <source>
        <dbReference type="Pfam" id="PF24883"/>
    </source>
</evidence>
<name>A0A9P9JBV3_9HYPO</name>
<dbReference type="InterPro" id="IPR056884">
    <property type="entry name" value="NPHP3-like_N"/>
</dbReference>
<dbReference type="AlphaFoldDB" id="A0A9P9JBV3"/>
<dbReference type="SUPFAM" id="SSF52540">
    <property type="entry name" value="P-loop containing nucleoside triphosphate hydrolases"/>
    <property type="match status" value="1"/>
</dbReference>
<feature type="domain" description="Nephrocystin 3-like N-terminal" evidence="2">
    <location>
        <begin position="301"/>
        <end position="479"/>
    </location>
</feature>
<evidence type="ECO:0000313" key="4">
    <source>
        <dbReference type="EMBL" id="KAH7159593.1"/>
    </source>
</evidence>
<reference evidence="4" key="1">
    <citation type="journal article" date="2021" name="Nat. Commun.">
        <title>Genetic determinants of endophytism in the Arabidopsis root mycobiome.</title>
        <authorList>
            <person name="Mesny F."/>
            <person name="Miyauchi S."/>
            <person name="Thiergart T."/>
            <person name="Pickel B."/>
            <person name="Atanasova L."/>
            <person name="Karlsson M."/>
            <person name="Huettel B."/>
            <person name="Barry K.W."/>
            <person name="Haridas S."/>
            <person name="Chen C."/>
            <person name="Bauer D."/>
            <person name="Andreopoulos W."/>
            <person name="Pangilinan J."/>
            <person name="LaButti K."/>
            <person name="Riley R."/>
            <person name="Lipzen A."/>
            <person name="Clum A."/>
            <person name="Drula E."/>
            <person name="Henrissat B."/>
            <person name="Kohler A."/>
            <person name="Grigoriev I.V."/>
            <person name="Martin F.M."/>
            <person name="Hacquard S."/>
        </authorList>
    </citation>
    <scope>NUCLEOTIDE SEQUENCE</scope>
    <source>
        <strain evidence="4">MPI-CAGE-AT-0021</strain>
    </source>
</reference>
<evidence type="ECO:0000256" key="1">
    <source>
        <dbReference type="ARBA" id="ARBA00022737"/>
    </source>
</evidence>
<evidence type="ECO:0000259" key="3">
    <source>
        <dbReference type="Pfam" id="PF25053"/>
    </source>
</evidence>
<proteinExistence type="predicted"/>
<dbReference type="InterPro" id="IPR027417">
    <property type="entry name" value="P-loop_NTPase"/>
</dbReference>
<evidence type="ECO:0000313" key="5">
    <source>
        <dbReference type="Proteomes" id="UP000717696"/>
    </source>
</evidence>
<keyword evidence="1" id="KW-0677">Repeat</keyword>
<keyword evidence="5" id="KW-1185">Reference proteome</keyword>
<evidence type="ECO:0008006" key="6">
    <source>
        <dbReference type="Google" id="ProtNLM"/>
    </source>
</evidence>
<sequence>MEPLSALGVAAAAVQFLDFGSRVFLDARDIWKSSPSQAPRNTELSEIARNLSSLMNEVDRKLQAAQIKQARKEGATGAGLDEQSQVMFARLCSECNDVCKELQECLSKLKTQGKEGLKHAADSLIVAVKGVWSASKIEGLKDRIRQLRDQIMMAALVIVWGQAEQSQITSLEIAKQQVETMSRLQRIDKTTRKFGDELLDLVQGRSPQSHAQAQGIVQYVLDSDWMPSDAMRSQAHEALMATVSDSTRKRHRNRAQHIIKSLWFETIDHREEAIPKAYTDTFEWIFSKPRQSTDGKPLWSDLTQWLSNDSDEIYWITGKPGAGKSTLTKFIAKDKRLKRYLQEWTGESELILAKYFSWNAGSELQKSHHGLLRTILKRCLSRRPELLVPIVFPARWSLVQVFPEGVALPPWTEKELHAGFRALVSHAGRKISPYPEYKLVLLIDGLDEFEVGEGSHQAIVNLIRDTNQNPNVKICASSRPWNVFRDAFSQNPMLQLEKLTRPDIRLFVQNRFNKSPGFLERKAMYPAEAQKLMKGVVDKALGVFLWVSVVVWNLLQNLQEGDSLSQMQETLDSLPEDLCNLFQVMWEQTHQSYRKEASHYFDLMKCLEKHDLTPFALSIGLGDDREVPADLDINRVDNSFMSGVVMSLNRKLNSRTKGLLEIHQVGVARESVVSYMHRTAREWVQENWATMMVTSDPGFDANLWVLRGETLRLPMDNFVVPIFKETAFWLHLGKLIHVSRGVGIAPENPAKLVQVLDRLDREVTKLSRVEFRNGKSCLLQNVCSLEGPISPSTSIDTKEGIHWGNAAVAAANRPGWSKWGKLNFLGIMAQVPVHHYLRTKVSEDPAVVDYQGNAMPALVSAILGGFQGFPMACNLGGPRYNDHERQGLVKFLLDHVSMDEARRSLDLVNIIIHSVDERWAVSSTYLDDVLHMLHTHVSRAEAQPHTPGVHTSSHAQTTVTPKRRGCLNRLKEMLEQLGLI</sequence>
<feature type="domain" description="DUF7791" evidence="3">
    <location>
        <begin position="591"/>
        <end position="706"/>
    </location>
</feature>
<accession>A0A9P9JBV3</accession>
<gene>
    <name evidence="4" type="ORF">B0J13DRAFT_539221</name>
</gene>
<dbReference type="EMBL" id="JAGMUU010000002">
    <property type="protein sequence ID" value="KAH7159593.1"/>
    <property type="molecule type" value="Genomic_DNA"/>
</dbReference>
<dbReference type="Gene3D" id="3.40.50.300">
    <property type="entry name" value="P-loop containing nucleotide triphosphate hydrolases"/>
    <property type="match status" value="1"/>
</dbReference>
<dbReference type="OrthoDB" id="443402at2759"/>
<dbReference type="Pfam" id="PF25053">
    <property type="entry name" value="DUF7791"/>
    <property type="match status" value="1"/>
</dbReference>
<dbReference type="Proteomes" id="UP000717696">
    <property type="component" value="Unassembled WGS sequence"/>
</dbReference>
<organism evidence="4 5">
    <name type="scientific">Dactylonectria estremocensis</name>
    <dbReference type="NCBI Taxonomy" id="1079267"/>
    <lineage>
        <taxon>Eukaryota</taxon>
        <taxon>Fungi</taxon>
        <taxon>Dikarya</taxon>
        <taxon>Ascomycota</taxon>
        <taxon>Pezizomycotina</taxon>
        <taxon>Sordariomycetes</taxon>
        <taxon>Hypocreomycetidae</taxon>
        <taxon>Hypocreales</taxon>
        <taxon>Nectriaceae</taxon>
        <taxon>Dactylonectria</taxon>
    </lineage>
</organism>
<comment type="caution">
    <text evidence="4">The sequence shown here is derived from an EMBL/GenBank/DDBJ whole genome shotgun (WGS) entry which is preliminary data.</text>
</comment>
<protein>
    <recommendedName>
        <fullName evidence="6">NACHT domain-containing protein</fullName>
    </recommendedName>
</protein>
<dbReference type="Pfam" id="PF24883">
    <property type="entry name" value="NPHP3_N"/>
    <property type="match status" value="1"/>
</dbReference>
<dbReference type="PANTHER" id="PTHR10039">
    <property type="entry name" value="AMELOGENIN"/>
    <property type="match status" value="1"/>
</dbReference>